<evidence type="ECO:0000256" key="6">
    <source>
        <dbReference type="SAM" id="MobiDB-lite"/>
    </source>
</evidence>
<feature type="compositionally biased region" description="Acidic residues" evidence="6">
    <location>
        <begin position="116"/>
        <end position="126"/>
    </location>
</feature>
<reference evidence="7" key="1">
    <citation type="submission" date="2023-06" db="EMBL/GenBank/DDBJ databases">
        <title>Genome-scale phylogeny and comparative genomics of the fungal order Sordariales.</title>
        <authorList>
            <consortium name="Lawrence Berkeley National Laboratory"/>
            <person name="Hensen N."/>
            <person name="Bonometti L."/>
            <person name="Westerberg I."/>
            <person name="Brannstrom I.O."/>
            <person name="Guillou S."/>
            <person name="Cros-Aarteil S."/>
            <person name="Calhoun S."/>
            <person name="Haridas S."/>
            <person name="Kuo A."/>
            <person name="Mondo S."/>
            <person name="Pangilinan J."/>
            <person name="Riley R."/>
            <person name="LaButti K."/>
            <person name="Andreopoulos B."/>
            <person name="Lipzen A."/>
            <person name="Chen C."/>
            <person name="Yanf M."/>
            <person name="Daum C."/>
            <person name="Ng V."/>
            <person name="Clum A."/>
            <person name="Steindorff A."/>
            <person name="Ohm R."/>
            <person name="Martin F."/>
            <person name="Silar P."/>
            <person name="Natvig D."/>
            <person name="Lalanne C."/>
            <person name="Gautier V."/>
            <person name="Ament-velasquez S.L."/>
            <person name="Kruys A."/>
            <person name="Hutchinson M.I."/>
            <person name="Powell A.J."/>
            <person name="Barry K."/>
            <person name="Miller A.N."/>
            <person name="Grigoriev I.V."/>
            <person name="Debuchy R."/>
            <person name="Gladieux P."/>
            <person name="Thoren M.H."/>
            <person name="Johannesson H."/>
        </authorList>
    </citation>
    <scope>NUCLEOTIDE SEQUENCE</scope>
    <source>
        <strain evidence="7">SMH2392-1A</strain>
    </source>
</reference>
<feature type="compositionally biased region" description="Low complexity" evidence="6">
    <location>
        <begin position="217"/>
        <end position="227"/>
    </location>
</feature>
<comment type="subcellular location">
    <subcellularLocation>
        <location evidence="1">Nucleus</location>
    </subcellularLocation>
</comment>
<evidence type="ECO:0000256" key="4">
    <source>
        <dbReference type="ARBA" id="ARBA00022833"/>
    </source>
</evidence>
<dbReference type="GO" id="GO:0003676">
    <property type="term" value="F:nucleic acid binding"/>
    <property type="evidence" value="ECO:0007669"/>
    <property type="project" value="InterPro"/>
</dbReference>
<dbReference type="Proteomes" id="UP001172101">
    <property type="component" value="Unassembled WGS sequence"/>
</dbReference>
<feature type="region of interest" description="Disordered" evidence="6">
    <location>
        <begin position="398"/>
        <end position="462"/>
    </location>
</feature>
<keyword evidence="3" id="KW-0863">Zinc-finger</keyword>
<dbReference type="PANTHER" id="PTHR13278:SF0">
    <property type="entry name" value="ZINC FINGER PROTEIN 830"/>
    <property type="match status" value="1"/>
</dbReference>
<name>A0AA40DR15_9PEZI</name>
<protein>
    <recommendedName>
        <fullName evidence="9">Coiled-coil domain-containing protein 16</fullName>
    </recommendedName>
</protein>
<feature type="compositionally biased region" description="Low complexity" evidence="6">
    <location>
        <begin position="97"/>
        <end position="108"/>
    </location>
</feature>
<sequence length="462" mass="49218">MADVRALLRQQRAARRIEHPHAAYSDSGKLLCTLCHEHVKAESLWDTHIRGVGHQQRLQTLAHAAAATRNSKTSLLANGHQKQQQKQRQRQHDADEPLAAAADAPAAPSNKRKLDDDDDDDEEMGDDTAAADGAEAEDGVRKKRSKPDMVLSPEGMLTRRDSSGSGKPVTPPLGGRRQSMTPTLGVEIQIPSRPATPVALREGGISNNHNGSFGQHSANSSISSASAGQTTPKAVGRSPLIPQDETAGTAATPHRVPHARFIADTAPSSTAQHLAIVSTAAAATTTMVDEDEWAAFEADLVHGAAVAVAAAESKAAALRVLTDSHSDAVISAPVMTAAEVAAKSEEEERARRRTQAEAQVEDEREEAARAMESEFEVMEELEARARKLRERREALRLRLHQGGGGDAAAADDDAATGTKGSSAVTLDKENLAGGGAEQENGEDDDDDDDDDEDDWVGFRFHV</sequence>
<feature type="region of interest" description="Disordered" evidence="6">
    <location>
        <begin position="76"/>
        <end position="180"/>
    </location>
</feature>
<comment type="caution">
    <text evidence="7">The sequence shown here is derived from an EMBL/GenBank/DDBJ whole genome shotgun (WGS) entry which is preliminary data.</text>
</comment>
<keyword evidence="2" id="KW-0479">Metal-binding</keyword>
<feature type="compositionally biased region" description="Polar residues" evidence="6">
    <location>
        <begin position="205"/>
        <end position="216"/>
    </location>
</feature>
<dbReference type="GO" id="GO:0033260">
    <property type="term" value="P:nuclear DNA replication"/>
    <property type="evidence" value="ECO:0007669"/>
    <property type="project" value="TreeGrafter"/>
</dbReference>
<dbReference type="GO" id="GO:0008270">
    <property type="term" value="F:zinc ion binding"/>
    <property type="evidence" value="ECO:0007669"/>
    <property type="project" value="UniProtKB-KW"/>
</dbReference>
<evidence type="ECO:0008006" key="9">
    <source>
        <dbReference type="Google" id="ProtNLM"/>
    </source>
</evidence>
<evidence type="ECO:0000256" key="5">
    <source>
        <dbReference type="ARBA" id="ARBA00023242"/>
    </source>
</evidence>
<evidence type="ECO:0000256" key="1">
    <source>
        <dbReference type="ARBA" id="ARBA00004123"/>
    </source>
</evidence>
<evidence type="ECO:0000313" key="8">
    <source>
        <dbReference type="Proteomes" id="UP001172101"/>
    </source>
</evidence>
<dbReference type="GO" id="GO:0033314">
    <property type="term" value="P:mitotic DNA replication checkpoint signaling"/>
    <property type="evidence" value="ECO:0007669"/>
    <property type="project" value="TreeGrafter"/>
</dbReference>
<gene>
    <name evidence="7" type="ORF">B0T26DRAFT_743298</name>
</gene>
<evidence type="ECO:0000313" key="7">
    <source>
        <dbReference type="EMBL" id="KAK0710107.1"/>
    </source>
</evidence>
<keyword evidence="5" id="KW-0539">Nucleus</keyword>
<evidence type="ECO:0000256" key="3">
    <source>
        <dbReference type="ARBA" id="ARBA00022771"/>
    </source>
</evidence>
<keyword evidence="4" id="KW-0862">Zinc</keyword>
<dbReference type="EMBL" id="JAUIRO010000006">
    <property type="protein sequence ID" value="KAK0710107.1"/>
    <property type="molecule type" value="Genomic_DNA"/>
</dbReference>
<organism evidence="7 8">
    <name type="scientific">Lasiosphaeria miniovina</name>
    <dbReference type="NCBI Taxonomy" id="1954250"/>
    <lineage>
        <taxon>Eukaryota</taxon>
        <taxon>Fungi</taxon>
        <taxon>Dikarya</taxon>
        <taxon>Ascomycota</taxon>
        <taxon>Pezizomycotina</taxon>
        <taxon>Sordariomycetes</taxon>
        <taxon>Sordariomycetidae</taxon>
        <taxon>Sordariales</taxon>
        <taxon>Lasiosphaeriaceae</taxon>
        <taxon>Lasiosphaeria</taxon>
    </lineage>
</organism>
<feature type="compositionally biased region" description="Acidic residues" evidence="6">
    <location>
        <begin position="439"/>
        <end position="455"/>
    </location>
</feature>
<dbReference type="PANTHER" id="PTHR13278">
    <property type="entry name" value="ZINC FINGER PROTEIN 830"/>
    <property type="match status" value="1"/>
</dbReference>
<dbReference type="GeneID" id="85327503"/>
<evidence type="ECO:0000256" key="2">
    <source>
        <dbReference type="ARBA" id="ARBA00022723"/>
    </source>
</evidence>
<dbReference type="GO" id="GO:0044773">
    <property type="term" value="P:mitotic DNA damage checkpoint signaling"/>
    <property type="evidence" value="ECO:0007669"/>
    <property type="project" value="TreeGrafter"/>
</dbReference>
<dbReference type="RefSeq" id="XP_060293411.1">
    <property type="nucleotide sequence ID" value="XM_060444233.1"/>
</dbReference>
<accession>A0AA40DR15</accession>
<dbReference type="AlphaFoldDB" id="A0AA40DR15"/>
<feature type="region of interest" description="Disordered" evidence="6">
    <location>
        <begin position="343"/>
        <end position="373"/>
    </location>
</feature>
<feature type="region of interest" description="Disordered" evidence="6">
    <location>
        <begin position="201"/>
        <end position="254"/>
    </location>
</feature>
<keyword evidence="8" id="KW-1185">Reference proteome</keyword>
<dbReference type="InterPro" id="IPR040050">
    <property type="entry name" value="ZNF830-like"/>
</dbReference>
<dbReference type="GO" id="GO:0005681">
    <property type="term" value="C:spliceosomal complex"/>
    <property type="evidence" value="ECO:0007669"/>
    <property type="project" value="InterPro"/>
</dbReference>
<proteinExistence type="predicted"/>